<reference evidence="2" key="1">
    <citation type="submission" date="2019-10" db="EMBL/GenBank/DDBJ databases">
        <title>Description of Paenibacillus glebae sp. nov.</title>
        <authorList>
            <person name="Carlier A."/>
            <person name="Qi S."/>
        </authorList>
    </citation>
    <scope>NUCLEOTIDE SEQUENCE</scope>
    <source>
        <strain evidence="2">LMG 31456</strain>
    </source>
</reference>
<dbReference type="AlphaFoldDB" id="A0A972H717"/>
<protein>
    <submittedName>
        <fullName evidence="2">Uncharacterized protein</fullName>
    </submittedName>
</protein>
<evidence type="ECO:0000313" key="3">
    <source>
        <dbReference type="Proteomes" id="UP000641588"/>
    </source>
</evidence>
<feature type="transmembrane region" description="Helical" evidence="1">
    <location>
        <begin position="86"/>
        <end position="105"/>
    </location>
</feature>
<comment type="caution">
    <text evidence="2">The sequence shown here is derived from an EMBL/GenBank/DDBJ whole genome shotgun (WGS) entry which is preliminary data.</text>
</comment>
<evidence type="ECO:0000256" key="1">
    <source>
        <dbReference type="SAM" id="Phobius"/>
    </source>
</evidence>
<feature type="transmembrane region" description="Helical" evidence="1">
    <location>
        <begin position="12"/>
        <end position="29"/>
    </location>
</feature>
<keyword evidence="3" id="KW-1185">Reference proteome</keyword>
<feature type="transmembrane region" description="Helical" evidence="1">
    <location>
        <begin position="35"/>
        <end position="53"/>
    </location>
</feature>
<accession>A0A972H717</accession>
<gene>
    <name evidence="2" type="ORF">GC093_30770</name>
</gene>
<sequence>MEIMITLPHARIGLWIIVLVVLIVAALWRSSGIMYNLHVLSVGILLGSVSFFLQETIHLFPSMVLGSVEFSMALLIGFMVSSLIKVPAVQLAVVSLGLLLGETYFRFIHKGQIEFQLGTTMLQDRWWLTVYITRVTSLLLASMILISKKSVSWIVTGVRKIVRHRE</sequence>
<organism evidence="2 3">
    <name type="scientific">Paenibacillus foliorum</name>
    <dbReference type="NCBI Taxonomy" id="2654974"/>
    <lineage>
        <taxon>Bacteria</taxon>
        <taxon>Bacillati</taxon>
        <taxon>Bacillota</taxon>
        <taxon>Bacilli</taxon>
        <taxon>Bacillales</taxon>
        <taxon>Paenibacillaceae</taxon>
        <taxon>Paenibacillus</taxon>
    </lineage>
</organism>
<dbReference type="EMBL" id="WHOD01000119">
    <property type="protein sequence ID" value="NOU97576.1"/>
    <property type="molecule type" value="Genomic_DNA"/>
</dbReference>
<dbReference type="RefSeq" id="WP_171655829.1">
    <property type="nucleotide sequence ID" value="NZ_WHOD01000119.1"/>
</dbReference>
<feature type="transmembrane region" description="Helical" evidence="1">
    <location>
        <begin position="126"/>
        <end position="146"/>
    </location>
</feature>
<evidence type="ECO:0000313" key="2">
    <source>
        <dbReference type="EMBL" id="NOU97576.1"/>
    </source>
</evidence>
<keyword evidence="1" id="KW-1133">Transmembrane helix</keyword>
<feature type="transmembrane region" description="Helical" evidence="1">
    <location>
        <begin position="60"/>
        <end position="80"/>
    </location>
</feature>
<keyword evidence="1" id="KW-0812">Transmembrane</keyword>
<proteinExistence type="predicted"/>
<keyword evidence="1" id="KW-0472">Membrane</keyword>
<name>A0A972H717_9BACL</name>
<dbReference type="Proteomes" id="UP000641588">
    <property type="component" value="Unassembled WGS sequence"/>
</dbReference>